<dbReference type="EMBL" id="KN824457">
    <property type="protein sequence ID" value="KIM20246.1"/>
    <property type="molecule type" value="Genomic_DNA"/>
</dbReference>
<organism evidence="1 2">
    <name type="scientific">Serendipita vermifera MAFF 305830</name>
    <dbReference type="NCBI Taxonomy" id="933852"/>
    <lineage>
        <taxon>Eukaryota</taxon>
        <taxon>Fungi</taxon>
        <taxon>Dikarya</taxon>
        <taxon>Basidiomycota</taxon>
        <taxon>Agaricomycotina</taxon>
        <taxon>Agaricomycetes</taxon>
        <taxon>Sebacinales</taxon>
        <taxon>Serendipitaceae</taxon>
        <taxon>Serendipita</taxon>
    </lineage>
</organism>
<proteinExistence type="predicted"/>
<name>A0A0C3ALU9_SERVB</name>
<dbReference type="Proteomes" id="UP000054097">
    <property type="component" value="Unassembled WGS sequence"/>
</dbReference>
<dbReference type="HOGENOM" id="CLU_1129665_0_0_1"/>
<accession>A0A0C3ALU9</accession>
<reference evidence="1 2" key="1">
    <citation type="submission" date="2014-04" db="EMBL/GenBank/DDBJ databases">
        <authorList>
            <consortium name="DOE Joint Genome Institute"/>
            <person name="Kuo A."/>
            <person name="Zuccaro A."/>
            <person name="Kohler A."/>
            <person name="Nagy L.G."/>
            <person name="Floudas D."/>
            <person name="Copeland A."/>
            <person name="Barry K.W."/>
            <person name="Cichocki N."/>
            <person name="Veneault-Fourrey C."/>
            <person name="LaButti K."/>
            <person name="Lindquist E.A."/>
            <person name="Lipzen A."/>
            <person name="Lundell T."/>
            <person name="Morin E."/>
            <person name="Murat C."/>
            <person name="Sun H."/>
            <person name="Tunlid A."/>
            <person name="Henrissat B."/>
            <person name="Grigoriev I.V."/>
            <person name="Hibbett D.S."/>
            <person name="Martin F."/>
            <person name="Nordberg H.P."/>
            <person name="Cantor M.N."/>
            <person name="Hua S.X."/>
        </authorList>
    </citation>
    <scope>NUCLEOTIDE SEQUENCE [LARGE SCALE GENOMIC DNA]</scope>
    <source>
        <strain evidence="1 2">MAFF 305830</strain>
    </source>
</reference>
<keyword evidence="2" id="KW-1185">Reference proteome</keyword>
<dbReference type="AlphaFoldDB" id="A0A0C3ALU9"/>
<sequence>MLSTDNPDILRHTKTPNLLRLNLWSVTSPLQLEGLDLRRLVRLSIRLSGKEPLTYSLDPSEYPALAELSVNVAWTPHVWVQTSLILLRAIKITSFLSPDPHGNILCVSLLYNPELLPSLQQVFLSDFVEWDLLFLTLKRRNFGLKDVQKIQSFTVPFIPFEFRRHLALLLNGQQSQEDFEYDASLEATRSLVCDPEV</sequence>
<gene>
    <name evidence="1" type="ORF">M408DRAFT_30529</name>
</gene>
<evidence type="ECO:0000313" key="1">
    <source>
        <dbReference type="EMBL" id="KIM20246.1"/>
    </source>
</evidence>
<evidence type="ECO:0000313" key="2">
    <source>
        <dbReference type="Proteomes" id="UP000054097"/>
    </source>
</evidence>
<reference evidence="2" key="2">
    <citation type="submission" date="2015-01" db="EMBL/GenBank/DDBJ databases">
        <title>Evolutionary Origins and Diversification of the Mycorrhizal Mutualists.</title>
        <authorList>
            <consortium name="DOE Joint Genome Institute"/>
            <consortium name="Mycorrhizal Genomics Consortium"/>
            <person name="Kohler A."/>
            <person name="Kuo A."/>
            <person name="Nagy L.G."/>
            <person name="Floudas D."/>
            <person name="Copeland A."/>
            <person name="Barry K.W."/>
            <person name="Cichocki N."/>
            <person name="Veneault-Fourrey C."/>
            <person name="LaButti K."/>
            <person name="Lindquist E.A."/>
            <person name="Lipzen A."/>
            <person name="Lundell T."/>
            <person name="Morin E."/>
            <person name="Murat C."/>
            <person name="Riley R."/>
            <person name="Ohm R."/>
            <person name="Sun H."/>
            <person name="Tunlid A."/>
            <person name="Henrissat B."/>
            <person name="Grigoriev I.V."/>
            <person name="Hibbett D.S."/>
            <person name="Martin F."/>
        </authorList>
    </citation>
    <scope>NUCLEOTIDE SEQUENCE [LARGE SCALE GENOMIC DNA]</scope>
    <source>
        <strain evidence="2">MAFF 305830</strain>
    </source>
</reference>
<protein>
    <submittedName>
        <fullName evidence="1">Uncharacterized protein</fullName>
    </submittedName>
</protein>